<dbReference type="EMBL" id="LPXO01000012">
    <property type="protein sequence ID" value="KUF09594.1"/>
    <property type="molecule type" value="Genomic_DNA"/>
</dbReference>
<keyword evidence="4" id="KW-1185">Reference proteome</keyword>
<dbReference type="STRING" id="1685382.AVJ23_17085"/>
<sequence>MTRAFLLFLLMVWGAAVAAQTAKVRSGEHGSFTRLVLDVPGETEWQVDVAEDRLLRLALSPGDWSFDLSDAFDRIDRSRVADLRASAGSSTLDIPLACDCVANSFRLGDRMLVIDIAPSDTVDTNADRSDALPTGLTADLTQVRVGQTPGIGPRRVAAPVTLFPVDMAGPSVTSSPAITNQATDIADSLARDVAAAATRGLLEPVGSPSRVTAQEPAEHRETTSGPVAETPGQSDIIERFSREAARLGLEVIEDGRISAGAQDCVPDEALRIADWAATDQTVSAVLAATGSAIFGEFDRINGAAVKRHARALLQFGFGAEARATLALDPDGPDETLLSLSYLVDLENDPANRFAGLTDCESAAALWALLDHDPTGSAVVNEAALIRALERLPRHLALHLGPALARKLIALGQVGLAGDMLRRLERMAGQRTDEIALGRAELALARGDAAEAEPILDDLIERPGPVTPDSVLARVDAAHDSGAALPDRVIELTDSYAKELKHTEAGPDHAEAHFKSLIANRDFAGAFDALDSSDTLPAARREELVNRAIPRLVGEAGDMEFLKVAMPVIRTGTLLDRAATKALSRRLLDIGLPDVAFDLLRRVPPSDTDRTVRLLIADALIDLSRPGEAETLLIGLTGDDVGLLRARARFEMEDYEYARAMYDQLGRSEQVSTAAWLAGEWPILIEREDPILAAAARLAESDSAINPEADITLTDISAAIDETSATRSVLEALLAQTDVEQSETEPVSSP</sequence>
<dbReference type="OrthoDB" id="7847197at2"/>
<organism evidence="3 4">
    <name type="scientific">Pseudoponticoccus marisrubri</name>
    <dbReference type="NCBI Taxonomy" id="1685382"/>
    <lineage>
        <taxon>Bacteria</taxon>
        <taxon>Pseudomonadati</taxon>
        <taxon>Pseudomonadota</taxon>
        <taxon>Alphaproteobacteria</taxon>
        <taxon>Rhodobacterales</taxon>
        <taxon>Roseobacteraceae</taxon>
        <taxon>Pseudoponticoccus</taxon>
    </lineage>
</organism>
<dbReference type="AlphaFoldDB" id="A0A0W7WG68"/>
<reference evidence="3 4" key="1">
    <citation type="submission" date="2015-12" db="EMBL/GenBank/DDBJ databases">
        <authorList>
            <person name="Shamseldin A."/>
            <person name="Moawad H."/>
            <person name="Abd El-Rahim W.M."/>
            <person name="Sadowsky M.J."/>
        </authorList>
    </citation>
    <scope>NUCLEOTIDE SEQUENCE [LARGE SCALE GENOMIC DNA]</scope>
    <source>
        <strain evidence="3 4">SJ5A-1</strain>
    </source>
</reference>
<feature type="signal peptide" evidence="2">
    <location>
        <begin position="1"/>
        <end position="18"/>
    </location>
</feature>
<proteinExistence type="predicted"/>
<evidence type="ECO:0000313" key="4">
    <source>
        <dbReference type="Proteomes" id="UP000054396"/>
    </source>
</evidence>
<keyword evidence="2" id="KW-0732">Signal</keyword>
<evidence type="ECO:0000313" key="3">
    <source>
        <dbReference type="EMBL" id="KUF09594.1"/>
    </source>
</evidence>
<dbReference type="RefSeq" id="WP_058863429.1">
    <property type="nucleotide sequence ID" value="NZ_LPXO01000012.1"/>
</dbReference>
<dbReference type="Proteomes" id="UP000054396">
    <property type="component" value="Unassembled WGS sequence"/>
</dbReference>
<name>A0A0W7WG68_9RHOB</name>
<gene>
    <name evidence="3" type="ORF">AVJ23_17085</name>
</gene>
<comment type="caution">
    <text evidence="3">The sequence shown here is derived from an EMBL/GenBank/DDBJ whole genome shotgun (WGS) entry which is preliminary data.</text>
</comment>
<protein>
    <submittedName>
        <fullName evidence="3">Uncharacterized protein</fullName>
    </submittedName>
</protein>
<evidence type="ECO:0000256" key="1">
    <source>
        <dbReference type="SAM" id="MobiDB-lite"/>
    </source>
</evidence>
<feature type="region of interest" description="Disordered" evidence="1">
    <location>
        <begin position="204"/>
        <end position="233"/>
    </location>
</feature>
<feature type="chain" id="PRO_5006936268" evidence="2">
    <location>
        <begin position="19"/>
        <end position="749"/>
    </location>
</feature>
<evidence type="ECO:0000256" key="2">
    <source>
        <dbReference type="SAM" id="SignalP"/>
    </source>
</evidence>
<accession>A0A0W7WG68</accession>